<gene>
    <name evidence="1" type="primary">ORF110612</name>
</gene>
<dbReference type="AlphaFoldDB" id="A0A0B7ABZ4"/>
<name>A0A0B7ABZ4_9EUPU</name>
<accession>A0A0B7ABZ4</accession>
<organism evidence="1">
    <name type="scientific">Arion vulgaris</name>
    <dbReference type="NCBI Taxonomy" id="1028688"/>
    <lineage>
        <taxon>Eukaryota</taxon>
        <taxon>Metazoa</taxon>
        <taxon>Spiralia</taxon>
        <taxon>Lophotrochozoa</taxon>
        <taxon>Mollusca</taxon>
        <taxon>Gastropoda</taxon>
        <taxon>Heterobranchia</taxon>
        <taxon>Euthyneura</taxon>
        <taxon>Panpulmonata</taxon>
        <taxon>Eupulmonata</taxon>
        <taxon>Stylommatophora</taxon>
        <taxon>Helicina</taxon>
        <taxon>Arionoidea</taxon>
        <taxon>Arionidae</taxon>
        <taxon>Arion</taxon>
    </lineage>
</organism>
<protein>
    <submittedName>
        <fullName evidence="1">Uncharacterized protein</fullName>
    </submittedName>
</protein>
<sequence>MNTVNLSWHASESCGLLLVVMNYSSTLIKSCLNKICMDMCRHDDCDSVPSSSRCNSYTLLDDALLSVTHYHHHLPLCLR</sequence>
<proteinExistence type="predicted"/>
<dbReference type="EMBL" id="HACG01031664">
    <property type="protein sequence ID" value="CEK78529.1"/>
    <property type="molecule type" value="Transcribed_RNA"/>
</dbReference>
<evidence type="ECO:0000313" key="1">
    <source>
        <dbReference type="EMBL" id="CEK78529.1"/>
    </source>
</evidence>
<reference evidence="1" key="1">
    <citation type="submission" date="2014-12" db="EMBL/GenBank/DDBJ databases">
        <title>Insight into the proteome of Arion vulgaris.</title>
        <authorList>
            <person name="Aradska J."/>
            <person name="Bulat T."/>
            <person name="Smidak R."/>
            <person name="Sarate P."/>
            <person name="Gangsoo J."/>
            <person name="Sialana F."/>
            <person name="Bilban M."/>
            <person name="Lubec G."/>
        </authorList>
    </citation>
    <scope>NUCLEOTIDE SEQUENCE</scope>
    <source>
        <tissue evidence="1">Skin</tissue>
    </source>
</reference>